<keyword evidence="10" id="KW-1185">Reference proteome</keyword>
<dbReference type="OrthoDB" id="9812068at2"/>
<dbReference type="Pfam" id="PF03572">
    <property type="entry name" value="Peptidase_S41"/>
    <property type="match status" value="1"/>
</dbReference>
<evidence type="ECO:0000313" key="10">
    <source>
        <dbReference type="Proteomes" id="UP000315017"/>
    </source>
</evidence>
<comment type="similarity">
    <text evidence="1 5">Belongs to the peptidase S41A family.</text>
</comment>
<dbReference type="InterPro" id="IPR036034">
    <property type="entry name" value="PDZ_sf"/>
</dbReference>
<sequence precursor="true">MPLRNLSVVFLAMLISVACYRTASRNRFVGTLAEAMNLVVENYVDEVDDRKLFEGAMEGMIDELDPYSKYTTPDELPKFQESIGQEFPGIGIVVELDEKEKRLKVRSPIPKLPAFMAGLKAGDIILKIDGQDTADKSLEDCTKMIRGEEGTLVKLEIKRASEEKPLTFEVQRAKIPIESVKGDRHDAAGEWIFNLPGHERLGYVRIVSFGERTVDELKTALETFGPGAKKIDGLIIDLRGNAGGLLTAAVGVCDAFLDTGLIVSTRGRNKVELEAHNARSDLAIPKNLPVIVLVDGFSASASEIVAACLQDHDRAMVAGQRSWGKGTVQKVYMLEGNKSALRLTFATYWRPSGKDIHKRRDAKDTDDWGVRPDEGLEVLISKELQEKLYQQRAERDVSAVEGMEPADSKPGKSEPPKAETKKPDSEDSTPVPPIPEPEPEGDTTGKAPVEDPQLQRAIEFFAKLKAKGAA</sequence>
<feature type="chain" id="PRO_5022217117" evidence="7">
    <location>
        <begin position="24"/>
        <end position="470"/>
    </location>
</feature>
<dbReference type="Proteomes" id="UP000315017">
    <property type="component" value="Chromosome"/>
</dbReference>
<dbReference type="RefSeq" id="WP_145093920.1">
    <property type="nucleotide sequence ID" value="NZ_CP036274.1"/>
</dbReference>
<evidence type="ECO:0000256" key="1">
    <source>
        <dbReference type="ARBA" id="ARBA00009179"/>
    </source>
</evidence>
<dbReference type="PROSITE" id="PS51257">
    <property type="entry name" value="PROKAR_LIPOPROTEIN"/>
    <property type="match status" value="1"/>
</dbReference>
<keyword evidence="3 5" id="KW-0378">Hydrolase</keyword>
<evidence type="ECO:0000256" key="2">
    <source>
        <dbReference type="ARBA" id="ARBA00022670"/>
    </source>
</evidence>
<dbReference type="SUPFAM" id="SSF50156">
    <property type="entry name" value="PDZ domain-like"/>
    <property type="match status" value="1"/>
</dbReference>
<evidence type="ECO:0000259" key="8">
    <source>
        <dbReference type="PROSITE" id="PS50106"/>
    </source>
</evidence>
<reference evidence="9 10" key="1">
    <citation type="submission" date="2019-02" db="EMBL/GenBank/DDBJ databases">
        <title>Deep-cultivation of Planctomycetes and their phenomic and genomic characterization uncovers novel biology.</title>
        <authorList>
            <person name="Wiegand S."/>
            <person name="Jogler M."/>
            <person name="Boedeker C."/>
            <person name="Pinto D."/>
            <person name="Vollmers J."/>
            <person name="Rivas-Marin E."/>
            <person name="Kohn T."/>
            <person name="Peeters S.H."/>
            <person name="Heuer A."/>
            <person name="Rast P."/>
            <person name="Oberbeckmann S."/>
            <person name="Bunk B."/>
            <person name="Jeske O."/>
            <person name="Meyerdierks A."/>
            <person name="Storesund J.E."/>
            <person name="Kallscheuer N."/>
            <person name="Luecker S."/>
            <person name="Lage O.M."/>
            <person name="Pohl T."/>
            <person name="Merkel B.J."/>
            <person name="Hornburger P."/>
            <person name="Mueller R.-W."/>
            <person name="Bruemmer F."/>
            <person name="Labrenz M."/>
            <person name="Spormann A.M."/>
            <person name="Op den Camp H."/>
            <person name="Overmann J."/>
            <person name="Amann R."/>
            <person name="Jetten M.S.M."/>
            <person name="Mascher T."/>
            <person name="Medema M.H."/>
            <person name="Devos D.P."/>
            <person name="Kaster A.-K."/>
            <person name="Ovreas L."/>
            <person name="Rohde M."/>
            <person name="Galperin M.Y."/>
            <person name="Jogler C."/>
        </authorList>
    </citation>
    <scope>NUCLEOTIDE SEQUENCE [LARGE SCALE GENOMIC DNA]</scope>
    <source>
        <strain evidence="9 10">ETA_A8</strain>
    </source>
</reference>
<feature type="compositionally biased region" description="Basic and acidic residues" evidence="6">
    <location>
        <begin position="406"/>
        <end position="425"/>
    </location>
</feature>
<dbReference type="CDD" id="cd07560">
    <property type="entry name" value="Peptidase_S41_CPP"/>
    <property type="match status" value="1"/>
</dbReference>
<dbReference type="EC" id="3.4.21.102" evidence="9"/>
<dbReference type="GO" id="GO:0006508">
    <property type="term" value="P:proteolysis"/>
    <property type="evidence" value="ECO:0007669"/>
    <property type="project" value="UniProtKB-KW"/>
</dbReference>
<dbReference type="KEGG" id="aagg:ETAA8_48140"/>
<evidence type="ECO:0000256" key="4">
    <source>
        <dbReference type="ARBA" id="ARBA00022825"/>
    </source>
</evidence>
<protein>
    <submittedName>
        <fullName evidence="9">Carboxy-terminal processing protease CtpB</fullName>
        <ecNumber evidence="9">3.4.21.102</ecNumber>
    </submittedName>
</protein>
<dbReference type="GO" id="GO:0030288">
    <property type="term" value="C:outer membrane-bounded periplasmic space"/>
    <property type="evidence" value="ECO:0007669"/>
    <property type="project" value="TreeGrafter"/>
</dbReference>
<keyword evidence="7" id="KW-0732">Signal</keyword>
<dbReference type="PROSITE" id="PS50106">
    <property type="entry name" value="PDZ"/>
    <property type="match status" value="1"/>
</dbReference>
<keyword evidence="4 5" id="KW-0720">Serine protease</keyword>
<accession>A0A517YHL0</accession>
<feature type="domain" description="PDZ" evidence="8">
    <location>
        <begin position="84"/>
        <end position="146"/>
    </location>
</feature>
<dbReference type="NCBIfam" id="TIGR00225">
    <property type="entry name" value="prc"/>
    <property type="match status" value="1"/>
</dbReference>
<dbReference type="CDD" id="cd06782">
    <property type="entry name" value="cpPDZ_CPP-like"/>
    <property type="match status" value="1"/>
</dbReference>
<evidence type="ECO:0000313" key="9">
    <source>
        <dbReference type="EMBL" id="QDU29699.1"/>
    </source>
</evidence>
<name>A0A517YHL0_9BACT</name>
<dbReference type="SMART" id="SM00228">
    <property type="entry name" value="PDZ"/>
    <property type="match status" value="1"/>
</dbReference>
<dbReference type="PANTHER" id="PTHR32060">
    <property type="entry name" value="TAIL-SPECIFIC PROTEASE"/>
    <property type="match status" value="1"/>
</dbReference>
<dbReference type="InterPro" id="IPR001478">
    <property type="entry name" value="PDZ"/>
</dbReference>
<evidence type="ECO:0000256" key="5">
    <source>
        <dbReference type="RuleBase" id="RU004404"/>
    </source>
</evidence>
<dbReference type="GO" id="GO:0007165">
    <property type="term" value="P:signal transduction"/>
    <property type="evidence" value="ECO:0007669"/>
    <property type="project" value="TreeGrafter"/>
</dbReference>
<dbReference type="InterPro" id="IPR029045">
    <property type="entry name" value="ClpP/crotonase-like_dom_sf"/>
</dbReference>
<keyword evidence="2 5" id="KW-0645">Protease</keyword>
<dbReference type="InterPro" id="IPR005151">
    <property type="entry name" value="Tail-specific_protease"/>
</dbReference>
<dbReference type="SUPFAM" id="SSF52096">
    <property type="entry name" value="ClpP/crotonase"/>
    <property type="match status" value="1"/>
</dbReference>
<organism evidence="9 10">
    <name type="scientific">Anatilimnocola aggregata</name>
    <dbReference type="NCBI Taxonomy" id="2528021"/>
    <lineage>
        <taxon>Bacteria</taxon>
        <taxon>Pseudomonadati</taxon>
        <taxon>Planctomycetota</taxon>
        <taxon>Planctomycetia</taxon>
        <taxon>Pirellulales</taxon>
        <taxon>Pirellulaceae</taxon>
        <taxon>Anatilimnocola</taxon>
    </lineage>
</organism>
<dbReference type="AlphaFoldDB" id="A0A517YHL0"/>
<dbReference type="Gene3D" id="3.90.226.10">
    <property type="entry name" value="2-enoyl-CoA Hydratase, Chain A, domain 1"/>
    <property type="match status" value="1"/>
</dbReference>
<evidence type="ECO:0000256" key="6">
    <source>
        <dbReference type="SAM" id="MobiDB-lite"/>
    </source>
</evidence>
<dbReference type="InterPro" id="IPR004447">
    <property type="entry name" value="Peptidase_S41A"/>
</dbReference>
<dbReference type="Pfam" id="PF22694">
    <property type="entry name" value="CtpB_N-like"/>
    <property type="match status" value="1"/>
</dbReference>
<evidence type="ECO:0000256" key="7">
    <source>
        <dbReference type="SAM" id="SignalP"/>
    </source>
</evidence>
<dbReference type="FunFam" id="2.30.42.10:FF:000063">
    <property type="entry name" value="Peptidase, S41 family"/>
    <property type="match status" value="1"/>
</dbReference>
<dbReference type="Gene3D" id="3.30.750.44">
    <property type="match status" value="1"/>
</dbReference>
<feature type="signal peptide" evidence="7">
    <location>
        <begin position="1"/>
        <end position="23"/>
    </location>
</feature>
<dbReference type="Gene3D" id="2.30.42.10">
    <property type="match status" value="1"/>
</dbReference>
<dbReference type="Pfam" id="PF00595">
    <property type="entry name" value="PDZ"/>
    <property type="match status" value="1"/>
</dbReference>
<proteinExistence type="inferred from homology"/>
<dbReference type="EMBL" id="CP036274">
    <property type="protein sequence ID" value="QDU29699.1"/>
    <property type="molecule type" value="Genomic_DNA"/>
</dbReference>
<gene>
    <name evidence="9" type="primary">ctpB_1</name>
    <name evidence="9" type="ORF">ETAA8_48140</name>
</gene>
<dbReference type="PANTHER" id="PTHR32060:SF30">
    <property type="entry name" value="CARBOXY-TERMINAL PROCESSING PROTEASE CTPA"/>
    <property type="match status" value="1"/>
</dbReference>
<evidence type="ECO:0000256" key="3">
    <source>
        <dbReference type="ARBA" id="ARBA00022801"/>
    </source>
</evidence>
<dbReference type="InterPro" id="IPR055210">
    <property type="entry name" value="CtpA/B_N"/>
</dbReference>
<dbReference type="SMART" id="SM00245">
    <property type="entry name" value="TSPc"/>
    <property type="match status" value="1"/>
</dbReference>
<feature type="region of interest" description="Disordered" evidence="6">
    <location>
        <begin position="391"/>
        <end position="455"/>
    </location>
</feature>
<dbReference type="GO" id="GO:0004252">
    <property type="term" value="F:serine-type endopeptidase activity"/>
    <property type="evidence" value="ECO:0007669"/>
    <property type="project" value="UniProtKB-EC"/>
</dbReference>